<evidence type="ECO:0000256" key="12">
    <source>
        <dbReference type="HAMAP-Rule" id="MF_00111"/>
    </source>
</evidence>
<evidence type="ECO:0000256" key="10">
    <source>
        <dbReference type="ARBA" id="ARBA00038367"/>
    </source>
</evidence>
<dbReference type="CDD" id="cd01555">
    <property type="entry name" value="UdpNAET"/>
    <property type="match status" value="1"/>
</dbReference>
<dbReference type="NCBIfam" id="NF006873">
    <property type="entry name" value="PRK09369.1"/>
    <property type="match status" value="1"/>
</dbReference>
<dbReference type="Gene3D" id="3.65.10.10">
    <property type="entry name" value="Enolpyruvate transferase domain"/>
    <property type="match status" value="2"/>
</dbReference>
<comment type="pathway">
    <text evidence="2 12">Cell wall biogenesis; peptidoglycan biosynthesis.</text>
</comment>
<dbReference type="GO" id="GO:0009252">
    <property type="term" value="P:peptidoglycan biosynthetic process"/>
    <property type="evidence" value="ECO:0007669"/>
    <property type="project" value="UniProtKB-UniRule"/>
</dbReference>
<sequence>MIGKVKFIVNGGKKLEGEIEVRGSKNAATKMMVASLLTDEECVLENFPRIGDAEITKELCELVGSEVKNEGHILRIKTPNITNFRVTQLSRRNRIPILALGPLLARTGKAEVPILGGDKIGPRPVDIHLEALKALGARIETDENYYHAEAPQGLKGAKIHLRYPSVGATENTILAAVLAKGQTMIENSAIEPEIVELILMLQKMGAVIETGSDRRIYIEGVNKLKGVSHRILPDRNEAVSFASLALAHPNNRIKVVDARQSDLITFLNAVRRIGGEYKVENDGIVFFGASNLSANNIETDTHPGFMTDWQQPFVILLTQAKGTSIIHETVYEDRFGYIEDLNLMGANIKVFSKCLGELPCRFAGNGQPHSAVVSGPTPLSGRNLKVRDLRAGMAHLTAALIAEGKSVIEGVEEIDRGYEDIDGRLKSLGADIERR</sequence>
<dbReference type="Pfam" id="PF00275">
    <property type="entry name" value="EPSP_synthase"/>
    <property type="match status" value="1"/>
</dbReference>
<evidence type="ECO:0000259" key="13">
    <source>
        <dbReference type="Pfam" id="PF00275"/>
    </source>
</evidence>
<keyword evidence="5 12" id="KW-0808">Transferase</keyword>
<dbReference type="GO" id="GO:0019277">
    <property type="term" value="P:UDP-N-acetylgalactosamine biosynthetic process"/>
    <property type="evidence" value="ECO:0007669"/>
    <property type="project" value="InterPro"/>
</dbReference>
<feature type="binding site" evidence="12">
    <location>
        <position position="308"/>
    </location>
    <ligand>
        <name>UDP-N-acetyl-alpha-D-glucosamine</name>
        <dbReference type="ChEBI" id="CHEBI:57705"/>
    </ligand>
</feature>
<feature type="binding site" evidence="12">
    <location>
        <position position="330"/>
    </location>
    <ligand>
        <name>UDP-N-acetyl-alpha-D-glucosamine</name>
        <dbReference type="ChEBI" id="CHEBI:57705"/>
    </ligand>
</feature>
<organism evidence="14 15">
    <name type="scientific">Candidatus Colwellbacteria bacterium CG_4_9_14_0_2_um_filter_50_12</name>
    <dbReference type="NCBI Taxonomy" id="1974538"/>
    <lineage>
        <taxon>Bacteria</taxon>
        <taxon>Candidatus Colwelliibacteriota</taxon>
    </lineage>
</organism>
<dbReference type="HAMAP" id="MF_00111">
    <property type="entry name" value="MurA"/>
    <property type="match status" value="1"/>
</dbReference>
<reference evidence="15" key="1">
    <citation type="submission" date="2017-09" db="EMBL/GenBank/DDBJ databases">
        <title>Depth-based differentiation of microbial function through sediment-hosted aquifers and enrichment of novel symbionts in the deep terrestrial subsurface.</title>
        <authorList>
            <person name="Probst A.J."/>
            <person name="Ladd B."/>
            <person name="Jarett J.K."/>
            <person name="Geller-Mcgrath D.E."/>
            <person name="Sieber C.M.K."/>
            <person name="Emerson J.B."/>
            <person name="Anantharaman K."/>
            <person name="Thomas B.C."/>
            <person name="Malmstrom R."/>
            <person name="Stieglmeier M."/>
            <person name="Klingl A."/>
            <person name="Woyke T."/>
            <person name="Ryan C.M."/>
            <person name="Banfield J.F."/>
        </authorList>
    </citation>
    <scope>NUCLEOTIDE SEQUENCE [LARGE SCALE GENOMIC DNA]</scope>
</reference>
<evidence type="ECO:0000313" key="14">
    <source>
        <dbReference type="EMBL" id="PJC65403.1"/>
    </source>
</evidence>
<dbReference type="GO" id="GO:0008760">
    <property type="term" value="F:UDP-N-acetylglucosamine 1-carboxyvinyltransferase activity"/>
    <property type="evidence" value="ECO:0007669"/>
    <property type="project" value="UniProtKB-UniRule"/>
</dbReference>
<gene>
    <name evidence="12 14" type="primary">murA</name>
    <name evidence="14" type="ORF">CO020_00865</name>
</gene>
<feature type="active site" description="Proton donor" evidence="12">
    <location>
        <position position="118"/>
    </location>
</feature>
<evidence type="ECO:0000256" key="1">
    <source>
        <dbReference type="ARBA" id="ARBA00004496"/>
    </source>
</evidence>
<dbReference type="GO" id="GO:0008360">
    <property type="term" value="P:regulation of cell shape"/>
    <property type="evidence" value="ECO:0007669"/>
    <property type="project" value="UniProtKB-KW"/>
</dbReference>
<evidence type="ECO:0000256" key="5">
    <source>
        <dbReference type="ARBA" id="ARBA00022679"/>
    </source>
</evidence>
<evidence type="ECO:0000256" key="9">
    <source>
        <dbReference type="ARBA" id="ARBA00023316"/>
    </source>
</evidence>
<dbReference type="InterPro" id="IPR001986">
    <property type="entry name" value="Enolpyruvate_Tfrase_dom"/>
</dbReference>
<evidence type="ECO:0000256" key="2">
    <source>
        <dbReference type="ARBA" id="ARBA00004752"/>
    </source>
</evidence>
<feature type="domain" description="Enolpyruvate transferase" evidence="13">
    <location>
        <begin position="9"/>
        <end position="422"/>
    </location>
</feature>
<evidence type="ECO:0000256" key="8">
    <source>
        <dbReference type="ARBA" id="ARBA00023306"/>
    </source>
</evidence>
<evidence type="ECO:0000256" key="6">
    <source>
        <dbReference type="ARBA" id="ARBA00022960"/>
    </source>
</evidence>
<keyword evidence="9 12" id="KW-0961">Cell wall biogenesis/degradation</keyword>
<dbReference type="UniPathway" id="UPA00219"/>
<dbReference type="InterPro" id="IPR005750">
    <property type="entry name" value="UDP_GlcNAc_COvinyl_MurA"/>
</dbReference>
<evidence type="ECO:0000256" key="7">
    <source>
        <dbReference type="ARBA" id="ARBA00022984"/>
    </source>
</evidence>
<dbReference type="NCBIfam" id="TIGR01072">
    <property type="entry name" value="murA"/>
    <property type="match status" value="1"/>
</dbReference>
<comment type="subcellular location">
    <subcellularLocation>
        <location evidence="1 12">Cytoplasm</location>
    </subcellularLocation>
</comment>
<protein>
    <recommendedName>
        <fullName evidence="12">UDP-N-acetylglucosamine 1-carboxyvinyltransferase</fullName>
        <ecNumber evidence="12">2.5.1.7</ecNumber>
    </recommendedName>
    <alternativeName>
        <fullName evidence="12">Enoylpyruvate transferase</fullName>
    </alternativeName>
    <alternativeName>
        <fullName evidence="12">UDP-N-acetylglucosamine enolpyruvyl transferase</fullName>
        <shortName evidence="12">EPT</shortName>
    </alternativeName>
</protein>
<comment type="function">
    <text evidence="12">Cell wall formation. Adds enolpyruvyl to UDP-N-acetylglucosamine.</text>
</comment>
<evidence type="ECO:0000256" key="11">
    <source>
        <dbReference type="ARBA" id="ARBA00047527"/>
    </source>
</evidence>
<keyword evidence="4 12" id="KW-0132">Cell division</keyword>
<dbReference type="Proteomes" id="UP000229674">
    <property type="component" value="Unassembled WGS sequence"/>
</dbReference>
<evidence type="ECO:0000313" key="15">
    <source>
        <dbReference type="Proteomes" id="UP000229674"/>
    </source>
</evidence>
<feature type="binding site" evidence="12">
    <location>
        <position position="94"/>
    </location>
    <ligand>
        <name>UDP-N-acetyl-alpha-D-glucosamine</name>
        <dbReference type="ChEBI" id="CHEBI:57705"/>
    </ligand>
</feature>
<dbReference type="PANTHER" id="PTHR43783">
    <property type="entry name" value="UDP-N-ACETYLGLUCOSAMINE 1-CARBOXYVINYLTRANSFERASE"/>
    <property type="match status" value="1"/>
</dbReference>
<comment type="caution">
    <text evidence="12">Lacks conserved residue(s) required for the propagation of feature annotation.</text>
</comment>
<dbReference type="InterPro" id="IPR050068">
    <property type="entry name" value="MurA_subfamily"/>
</dbReference>
<dbReference type="PANTHER" id="PTHR43783:SF1">
    <property type="entry name" value="UDP-N-ACETYLGLUCOSAMINE 1-CARBOXYVINYLTRANSFERASE"/>
    <property type="match status" value="1"/>
</dbReference>
<evidence type="ECO:0000256" key="4">
    <source>
        <dbReference type="ARBA" id="ARBA00022618"/>
    </source>
</evidence>
<dbReference type="EC" id="2.5.1.7" evidence="12"/>
<dbReference type="AlphaFoldDB" id="A0A2M8G171"/>
<dbReference type="EMBL" id="PFQX01000037">
    <property type="protein sequence ID" value="PJC65403.1"/>
    <property type="molecule type" value="Genomic_DNA"/>
</dbReference>
<dbReference type="GO" id="GO:0005737">
    <property type="term" value="C:cytoplasm"/>
    <property type="evidence" value="ECO:0007669"/>
    <property type="project" value="UniProtKB-SubCell"/>
</dbReference>
<dbReference type="GO" id="GO:0071555">
    <property type="term" value="P:cell wall organization"/>
    <property type="evidence" value="ECO:0007669"/>
    <property type="project" value="UniProtKB-KW"/>
</dbReference>
<proteinExistence type="inferred from homology"/>
<dbReference type="InterPro" id="IPR036968">
    <property type="entry name" value="Enolpyruvate_Tfrase_sf"/>
</dbReference>
<keyword evidence="7 12" id="KW-0573">Peptidoglycan synthesis</keyword>
<accession>A0A2M8G171</accession>
<keyword evidence="3 12" id="KW-0963">Cytoplasm</keyword>
<feature type="binding site" evidence="12">
    <location>
        <begin position="25"/>
        <end position="26"/>
    </location>
    <ligand>
        <name>phosphoenolpyruvate</name>
        <dbReference type="ChEBI" id="CHEBI:58702"/>
    </ligand>
</feature>
<comment type="caution">
    <text evidence="14">The sequence shown here is derived from an EMBL/GenBank/DDBJ whole genome shotgun (WGS) entry which is preliminary data.</text>
</comment>
<dbReference type="InterPro" id="IPR013792">
    <property type="entry name" value="RNA3'P_cycl/enolpyr_Trfase_a/b"/>
</dbReference>
<evidence type="ECO:0000256" key="3">
    <source>
        <dbReference type="ARBA" id="ARBA00022490"/>
    </source>
</evidence>
<comment type="catalytic activity">
    <reaction evidence="11 12">
        <text>phosphoenolpyruvate + UDP-N-acetyl-alpha-D-glucosamine = UDP-N-acetyl-3-O-(1-carboxyvinyl)-alpha-D-glucosamine + phosphate</text>
        <dbReference type="Rhea" id="RHEA:18681"/>
        <dbReference type="ChEBI" id="CHEBI:43474"/>
        <dbReference type="ChEBI" id="CHEBI:57705"/>
        <dbReference type="ChEBI" id="CHEBI:58702"/>
        <dbReference type="ChEBI" id="CHEBI:68483"/>
        <dbReference type="EC" id="2.5.1.7"/>
    </reaction>
</comment>
<keyword evidence="8 12" id="KW-0131">Cell cycle</keyword>
<name>A0A2M8G171_9BACT</name>
<dbReference type="GO" id="GO:0051301">
    <property type="term" value="P:cell division"/>
    <property type="evidence" value="ECO:0007669"/>
    <property type="project" value="UniProtKB-KW"/>
</dbReference>
<dbReference type="SUPFAM" id="SSF55205">
    <property type="entry name" value="EPT/RTPC-like"/>
    <property type="match status" value="1"/>
</dbReference>
<keyword evidence="6 12" id="KW-0133">Cell shape</keyword>
<comment type="similarity">
    <text evidence="10 12">Belongs to the EPSP synthase family. MurA subfamily.</text>
</comment>